<dbReference type="Gene3D" id="1.10.10.60">
    <property type="entry name" value="Homeodomain-like"/>
    <property type="match status" value="1"/>
</dbReference>
<keyword evidence="1" id="KW-0238">DNA-binding</keyword>
<feature type="region of interest" description="Disordered" evidence="2">
    <location>
        <begin position="1"/>
        <end position="63"/>
    </location>
</feature>
<dbReference type="RefSeq" id="XP_033684861.1">
    <property type="nucleotide sequence ID" value="XM_033833203.1"/>
</dbReference>
<dbReference type="InterPro" id="IPR001356">
    <property type="entry name" value="HD"/>
</dbReference>
<dbReference type="EMBL" id="ML987194">
    <property type="protein sequence ID" value="KAF2249857.1"/>
    <property type="molecule type" value="Genomic_DNA"/>
</dbReference>
<evidence type="ECO:0000256" key="1">
    <source>
        <dbReference type="RuleBase" id="RU000682"/>
    </source>
</evidence>
<dbReference type="GO" id="GO:0003677">
    <property type="term" value="F:DNA binding"/>
    <property type="evidence" value="ECO:0007669"/>
    <property type="project" value="UniProtKB-KW"/>
</dbReference>
<dbReference type="Pfam" id="PF00046">
    <property type="entry name" value="Homeodomain"/>
    <property type="match status" value="1"/>
</dbReference>
<keyword evidence="1" id="KW-0539">Nucleus</keyword>
<sequence length="210" mass="22953">MGAQERLGFRNAGSSSNGPITRFRSKHQVSAQTTLPTDEPTLTRQVCGPGKPQTTGQRQRASRKRVLRTWATWDQVEILKTKFKQNPTPEAPERKKIAEEIKMSEDAEILSVCLGLPKNLQKETETDMGQKSAAQHPAESQAVEAIPAGADAGSNMPEKHTPSTATTAIRIDPSSLSAFDTSNRPTLTIMRCGSFLRSRSDASDLHAEKL</sequence>
<dbReference type="InterPro" id="IPR009057">
    <property type="entry name" value="Homeodomain-like_sf"/>
</dbReference>
<dbReference type="Proteomes" id="UP000800094">
    <property type="component" value="Unassembled WGS sequence"/>
</dbReference>
<evidence type="ECO:0000256" key="2">
    <source>
        <dbReference type="SAM" id="MobiDB-lite"/>
    </source>
</evidence>
<keyword evidence="1" id="KW-0371">Homeobox</keyword>
<feature type="compositionally biased region" description="Polar residues" evidence="2">
    <location>
        <begin position="28"/>
        <end position="44"/>
    </location>
</feature>
<dbReference type="GeneID" id="54586533"/>
<organism evidence="4 5">
    <name type="scientific">Trematosphaeria pertusa</name>
    <dbReference type="NCBI Taxonomy" id="390896"/>
    <lineage>
        <taxon>Eukaryota</taxon>
        <taxon>Fungi</taxon>
        <taxon>Dikarya</taxon>
        <taxon>Ascomycota</taxon>
        <taxon>Pezizomycotina</taxon>
        <taxon>Dothideomycetes</taxon>
        <taxon>Pleosporomycetidae</taxon>
        <taxon>Pleosporales</taxon>
        <taxon>Massarineae</taxon>
        <taxon>Trematosphaeriaceae</taxon>
        <taxon>Trematosphaeria</taxon>
    </lineage>
</organism>
<reference evidence="4" key="1">
    <citation type="journal article" date="2020" name="Stud. Mycol.">
        <title>101 Dothideomycetes genomes: a test case for predicting lifestyles and emergence of pathogens.</title>
        <authorList>
            <person name="Haridas S."/>
            <person name="Albert R."/>
            <person name="Binder M."/>
            <person name="Bloem J."/>
            <person name="Labutti K."/>
            <person name="Salamov A."/>
            <person name="Andreopoulos B."/>
            <person name="Baker S."/>
            <person name="Barry K."/>
            <person name="Bills G."/>
            <person name="Bluhm B."/>
            <person name="Cannon C."/>
            <person name="Castanera R."/>
            <person name="Culley D."/>
            <person name="Daum C."/>
            <person name="Ezra D."/>
            <person name="Gonzalez J."/>
            <person name="Henrissat B."/>
            <person name="Kuo A."/>
            <person name="Liang C."/>
            <person name="Lipzen A."/>
            <person name="Lutzoni F."/>
            <person name="Magnuson J."/>
            <person name="Mondo S."/>
            <person name="Nolan M."/>
            <person name="Ohm R."/>
            <person name="Pangilinan J."/>
            <person name="Park H.-J."/>
            <person name="Ramirez L."/>
            <person name="Alfaro M."/>
            <person name="Sun H."/>
            <person name="Tritt A."/>
            <person name="Yoshinaga Y."/>
            <person name="Zwiers L.-H."/>
            <person name="Turgeon B."/>
            <person name="Goodwin S."/>
            <person name="Spatafora J."/>
            <person name="Crous P."/>
            <person name="Grigoriev I."/>
        </authorList>
    </citation>
    <scope>NUCLEOTIDE SEQUENCE</scope>
    <source>
        <strain evidence="4">CBS 122368</strain>
    </source>
</reference>
<dbReference type="SUPFAM" id="SSF46689">
    <property type="entry name" value="Homeodomain-like"/>
    <property type="match status" value="1"/>
</dbReference>
<dbReference type="AlphaFoldDB" id="A0A6A6II57"/>
<evidence type="ECO:0000313" key="5">
    <source>
        <dbReference type="Proteomes" id="UP000800094"/>
    </source>
</evidence>
<name>A0A6A6II57_9PLEO</name>
<accession>A0A6A6II57</accession>
<evidence type="ECO:0000259" key="3">
    <source>
        <dbReference type="Pfam" id="PF00046"/>
    </source>
</evidence>
<gene>
    <name evidence="4" type="ORF">BU26DRAFT_563753</name>
</gene>
<keyword evidence="5" id="KW-1185">Reference proteome</keyword>
<evidence type="ECO:0000313" key="4">
    <source>
        <dbReference type="EMBL" id="KAF2249857.1"/>
    </source>
</evidence>
<comment type="subcellular location">
    <subcellularLocation>
        <location evidence="1">Nucleus</location>
    </subcellularLocation>
</comment>
<protein>
    <recommendedName>
        <fullName evidence="3">Homeobox domain-containing protein</fullName>
    </recommendedName>
</protein>
<feature type="domain" description="Homeobox" evidence="3">
    <location>
        <begin position="68"/>
        <end position="106"/>
    </location>
</feature>
<dbReference type="GO" id="GO:0005634">
    <property type="term" value="C:nucleus"/>
    <property type="evidence" value="ECO:0007669"/>
    <property type="project" value="UniProtKB-SubCell"/>
</dbReference>
<proteinExistence type="predicted"/>